<feature type="non-terminal residue" evidence="5">
    <location>
        <position position="1"/>
    </location>
</feature>
<organism evidence="5">
    <name type="scientific">Aureobasidium pullulans</name>
    <name type="common">Black yeast</name>
    <name type="synonym">Pullularia pullulans</name>
    <dbReference type="NCBI Taxonomy" id="5580"/>
    <lineage>
        <taxon>Eukaryota</taxon>
        <taxon>Fungi</taxon>
        <taxon>Dikarya</taxon>
        <taxon>Ascomycota</taxon>
        <taxon>Pezizomycotina</taxon>
        <taxon>Dothideomycetes</taxon>
        <taxon>Dothideomycetidae</taxon>
        <taxon>Dothideales</taxon>
        <taxon>Saccotheciaceae</taxon>
        <taxon>Aureobasidium</taxon>
    </lineage>
</organism>
<dbReference type="Pfam" id="PF03221">
    <property type="entry name" value="HTH_Tnp_Tc5"/>
    <property type="match status" value="1"/>
</dbReference>
<proteinExistence type="predicted"/>
<dbReference type="InterPro" id="IPR007889">
    <property type="entry name" value="HTH_Psq"/>
</dbReference>
<feature type="domain" description="HTH CENPB-type" evidence="4">
    <location>
        <begin position="84"/>
        <end position="154"/>
    </location>
</feature>
<dbReference type="Pfam" id="PF05225">
    <property type="entry name" value="HTH_psq"/>
    <property type="match status" value="1"/>
</dbReference>
<dbReference type="SMART" id="SM00674">
    <property type="entry name" value="CENPB"/>
    <property type="match status" value="1"/>
</dbReference>
<keyword evidence="2" id="KW-0539">Nucleus</keyword>
<dbReference type="PROSITE" id="PS51253">
    <property type="entry name" value="HTH_CENPB"/>
    <property type="match status" value="1"/>
</dbReference>
<dbReference type="InterPro" id="IPR009057">
    <property type="entry name" value="Homeodomain-like_sf"/>
</dbReference>
<sequence>DPSSCAPPEAAQLRVPRVSTTTSSSTSFINNHDVAMDQRELQIEQAIEAIRTREVPSIRAAQRAYGIPESTLRARLNGSTNRRAAHEHEKRLAKRQEEFLVDWILEQDAQGFPPTHARAREMATRILRMNGDTEELGHKWVTKFIRDNPRIASVIGRPIEAARLNGTHPDAIQEFYTLYEDILRRYHIQPANTWNMDEHGIALGVCTNSRVLASSSKRRSYVKSPESREWVSIIEVVSPLGGFTRPLIIFKGTAP</sequence>
<evidence type="ECO:0000259" key="4">
    <source>
        <dbReference type="PROSITE" id="PS51253"/>
    </source>
</evidence>
<evidence type="ECO:0000256" key="3">
    <source>
        <dbReference type="SAM" id="MobiDB-lite"/>
    </source>
</evidence>
<protein>
    <recommendedName>
        <fullName evidence="4">HTH CENPB-type domain-containing protein</fullName>
    </recommendedName>
</protein>
<evidence type="ECO:0000313" key="5">
    <source>
        <dbReference type="EMBL" id="THW98228.1"/>
    </source>
</evidence>
<dbReference type="Gene3D" id="1.10.10.60">
    <property type="entry name" value="Homeodomain-like"/>
    <property type="match status" value="1"/>
</dbReference>
<dbReference type="EMBL" id="QZAS01000126">
    <property type="protein sequence ID" value="THW98228.1"/>
    <property type="molecule type" value="Genomic_DNA"/>
</dbReference>
<keyword evidence="1" id="KW-0238">DNA-binding</keyword>
<reference evidence="5" key="1">
    <citation type="submission" date="2018-10" db="EMBL/GenBank/DDBJ databases">
        <title>Fifty Aureobasidium pullulans genomes reveal a recombining polyextremotolerant generalist.</title>
        <authorList>
            <person name="Gostincar C."/>
            <person name="Turk M."/>
            <person name="Zajc J."/>
            <person name="Gunde-Cimerman N."/>
        </authorList>
    </citation>
    <scope>NUCLEOTIDE SEQUENCE [LARGE SCALE GENOMIC DNA]</scope>
    <source>
        <strain evidence="5">EXF-10085</strain>
    </source>
</reference>
<dbReference type="AlphaFoldDB" id="A0A4S9BWC8"/>
<comment type="caution">
    <text evidence="5">The sequence shown here is derived from an EMBL/GenBank/DDBJ whole genome shotgun (WGS) entry which is preliminary data.</text>
</comment>
<feature type="region of interest" description="Disordered" evidence="3">
    <location>
        <begin position="1"/>
        <end position="26"/>
    </location>
</feature>
<name>A0A4S9BWC8_AURPU</name>
<dbReference type="SUPFAM" id="SSF46689">
    <property type="entry name" value="Homeodomain-like"/>
    <property type="match status" value="1"/>
</dbReference>
<gene>
    <name evidence="5" type="ORF">D6D13_10649</name>
</gene>
<accession>A0A4S9BWC8</accession>
<evidence type="ECO:0000256" key="1">
    <source>
        <dbReference type="ARBA" id="ARBA00023125"/>
    </source>
</evidence>
<evidence type="ECO:0000256" key="2">
    <source>
        <dbReference type="ARBA" id="ARBA00023242"/>
    </source>
</evidence>
<dbReference type="InterPro" id="IPR006600">
    <property type="entry name" value="HTH_CenpB_DNA-bd_dom"/>
</dbReference>
<dbReference type="GO" id="GO:0003677">
    <property type="term" value="F:DNA binding"/>
    <property type="evidence" value="ECO:0007669"/>
    <property type="project" value="UniProtKB-KW"/>
</dbReference>